<feature type="non-terminal residue" evidence="2">
    <location>
        <position position="1"/>
    </location>
</feature>
<comment type="caution">
    <text evidence="2">The sequence shown here is derived from an EMBL/GenBank/DDBJ whole genome shotgun (WGS) entry which is preliminary data.</text>
</comment>
<dbReference type="Proteomes" id="UP000229570">
    <property type="component" value="Unassembled WGS sequence"/>
</dbReference>
<dbReference type="AlphaFoldDB" id="A0A2H0KN65"/>
<name>A0A2H0KN65_9BACT</name>
<sequence>FGLSGCSPQEIAQQAASQAAGQVGATAVAQAETTEARFTTAQVAQAQTDDARSANFQATVDARTAATPLPPTAKPVELNTPLANSVEETPQPDEVVQDAQSEKTYTLNGKQYRIDEKRDLMEIVEQKAEFGKFSISGAPKTVEQGAFTIWASREKTPGVEHVNTIGHGTEGWIGEWGVFNTHDPKEPSIKTGSAYLIGPANQDVLEDNREQTLPLHEGAFTEVYAAGMTLKLQRQGQPVTLVLNEAPGHVWYVILKDVPRDHKPDIDLNVPVKISDFNPGFLQYAMLPPGPVVSQNHVLQIVESGHGTYDQEHSNNCGASGCTNVSILMYDQLTGGWAVIRQSATDGLWQSGGTNIKGVK</sequence>
<evidence type="ECO:0000256" key="1">
    <source>
        <dbReference type="SAM" id="MobiDB-lite"/>
    </source>
</evidence>
<evidence type="ECO:0000313" key="2">
    <source>
        <dbReference type="EMBL" id="PIQ72676.1"/>
    </source>
</evidence>
<accession>A0A2H0KN65</accession>
<feature type="region of interest" description="Disordered" evidence="1">
    <location>
        <begin position="1"/>
        <end position="27"/>
    </location>
</feature>
<feature type="region of interest" description="Disordered" evidence="1">
    <location>
        <begin position="41"/>
        <end position="77"/>
    </location>
</feature>
<evidence type="ECO:0000313" key="3">
    <source>
        <dbReference type="Proteomes" id="UP000229570"/>
    </source>
</evidence>
<feature type="compositionally biased region" description="Polar residues" evidence="1">
    <location>
        <begin position="1"/>
        <end position="11"/>
    </location>
</feature>
<gene>
    <name evidence="2" type="ORF">COV86_01715</name>
</gene>
<feature type="compositionally biased region" description="Low complexity" evidence="1">
    <location>
        <begin position="12"/>
        <end position="27"/>
    </location>
</feature>
<proteinExistence type="predicted"/>
<dbReference type="EMBL" id="PCVL01000020">
    <property type="protein sequence ID" value="PIQ72676.1"/>
    <property type="molecule type" value="Genomic_DNA"/>
</dbReference>
<protein>
    <submittedName>
        <fullName evidence="2">Uncharacterized protein</fullName>
    </submittedName>
</protein>
<reference evidence="2 3" key="1">
    <citation type="submission" date="2017-09" db="EMBL/GenBank/DDBJ databases">
        <title>Depth-based differentiation of microbial function through sediment-hosted aquifers and enrichment of novel symbionts in the deep terrestrial subsurface.</title>
        <authorList>
            <person name="Probst A.J."/>
            <person name="Ladd B."/>
            <person name="Jarett J.K."/>
            <person name="Geller-Mcgrath D.E."/>
            <person name="Sieber C.M."/>
            <person name="Emerson J.B."/>
            <person name="Anantharaman K."/>
            <person name="Thomas B.C."/>
            <person name="Malmstrom R."/>
            <person name="Stieglmeier M."/>
            <person name="Klingl A."/>
            <person name="Woyke T."/>
            <person name="Ryan C.M."/>
            <person name="Banfield J.F."/>
        </authorList>
    </citation>
    <scope>NUCLEOTIDE SEQUENCE [LARGE SCALE GENOMIC DNA]</scope>
    <source>
        <strain evidence="2">CG11_big_fil_rev_8_21_14_0_20_35_14</strain>
    </source>
</reference>
<organism evidence="2 3">
    <name type="scientific">Candidatus Roizmanbacteria bacterium CG11_big_fil_rev_8_21_14_0_20_35_14</name>
    <dbReference type="NCBI Taxonomy" id="1974855"/>
    <lineage>
        <taxon>Bacteria</taxon>
        <taxon>Candidatus Roizmaniibacteriota</taxon>
    </lineage>
</organism>